<evidence type="ECO:0000313" key="1">
    <source>
        <dbReference type="EMBL" id="CEK96109.1"/>
    </source>
</evidence>
<reference evidence="2" key="1">
    <citation type="submission" date="2014-12" db="EMBL/GenBank/DDBJ databases">
        <title>Insight into the proteome of Arion vulgaris.</title>
        <authorList>
            <person name="Aradska J."/>
            <person name="Bulat T."/>
            <person name="Smidak R."/>
            <person name="Sarate P."/>
            <person name="Gangsoo J."/>
            <person name="Sialana F."/>
            <person name="Bilban M."/>
            <person name="Lubec G."/>
        </authorList>
    </citation>
    <scope>NUCLEOTIDE SEQUENCE</scope>
    <source>
        <tissue evidence="2">Skin</tissue>
    </source>
</reference>
<dbReference type="PANTHER" id="PTHR47027:SF20">
    <property type="entry name" value="REVERSE TRANSCRIPTASE-LIKE PROTEIN WITH RNA-DIRECTED DNA POLYMERASE DOMAIN"/>
    <property type="match status" value="1"/>
</dbReference>
<organism evidence="2">
    <name type="scientific">Arion vulgaris</name>
    <dbReference type="NCBI Taxonomy" id="1028688"/>
    <lineage>
        <taxon>Eukaryota</taxon>
        <taxon>Metazoa</taxon>
        <taxon>Spiralia</taxon>
        <taxon>Lophotrochozoa</taxon>
        <taxon>Mollusca</taxon>
        <taxon>Gastropoda</taxon>
        <taxon>Heterobranchia</taxon>
        <taxon>Euthyneura</taxon>
        <taxon>Panpulmonata</taxon>
        <taxon>Eupulmonata</taxon>
        <taxon>Stylommatophora</taxon>
        <taxon>Helicina</taxon>
        <taxon>Arionoidea</taxon>
        <taxon>Arionidae</taxon>
        <taxon>Arion</taxon>
    </lineage>
</organism>
<proteinExistence type="predicted"/>
<dbReference type="PANTHER" id="PTHR47027">
    <property type="entry name" value="REVERSE TRANSCRIPTASE DOMAIN-CONTAINING PROTEIN"/>
    <property type="match status" value="1"/>
</dbReference>
<feature type="non-terminal residue" evidence="2">
    <location>
        <position position="1"/>
    </location>
</feature>
<evidence type="ECO:0008006" key="3">
    <source>
        <dbReference type="Google" id="ProtNLM"/>
    </source>
</evidence>
<gene>
    <name evidence="2" type="primary">ORF210512</name>
    <name evidence="1" type="synonym">ORF210503</name>
</gene>
<protein>
    <recommendedName>
        <fullName evidence="3">Reverse transcriptase domain-containing protein</fullName>
    </recommendedName>
</protein>
<accession>A0A0B7BT80</accession>
<name>A0A0B7BT80_9EUPU</name>
<dbReference type="EMBL" id="HACG01049244">
    <property type="protein sequence ID" value="CEK96109.1"/>
    <property type="molecule type" value="Transcribed_RNA"/>
</dbReference>
<sequence length="286" mass="33774">AHNRLLYKLITSSIQNTSGSSRIKRWWKRTDAAVPILQGPTRRYYTTNIHTAKTSKEYGLDINIQKTKTMVINKEMEKPKMNIKIHGELLHQVKSYSYLGQMITDDGRCITEIKKRIGMAKDNFNSMRKLLTSKQITNRLKIRMIKCYIYPILMYGSETWTMNKQLEDRIDAFEMWIYRRIGRVSWTEKQTNKQVLGKLGMKKQLLREIKFRQVKYFGHIKRHDTMIKHLLEGKVEGRRARGRPRDKWEGNFKKWTGYSLAVCNTKAKDRGCWRFIAANLRCGDGT</sequence>
<evidence type="ECO:0000313" key="2">
    <source>
        <dbReference type="EMBL" id="CEK96112.1"/>
    </source>
</evidence>
<dbReference type="AlphaFoldDB" id="A0A0B7BT80"/>
<dbReference type="EMBL" id="HACG01049247">
    <property type="protein sequence ID" value="CEK96112.1"/>
    <property type="molecule type" value="Transcribed_RNA"/>
</dbReference>